<dbReference type="InterPro" id="IPR011234">
    <property type="entry name" value="Fumarylacetoacetase-like_C"/>
</dbReference>
<dbReference type="Proteomes" id="UP000319671">
    <property type="component" value="Unassembled WGS sequence"/>
</dbReference>
<keyword evidence="2" id="KW-0479">Metal-binding</keyword>
<gene>
    <name evidence="4" type="ORF">FB550_10880</name>
</gene>
<feature type="domain" description="Fumarylacetoacetase-like C-terminal" evidence="3">
    <location>
        <begin position="158"/>
        <end position="289"/>
    </location>
</feature>
<dbReference type="PANTHER" id="PTHR42796:SF7">
    <property type="entry name" value="2-DEHYDRO-3-DEOXY-D-ARABINONATE DEHYDRATASE"/>
    <property type="match status" value="1"/>
</dbReference>
<sequence length="302" mass="34509">MRIIRFLEENGLSRLAAITDENLLYELPFENILELRQEAQQRKVSMVEIIQQAIQDTLPKKEGLEQLKLLVPIEAQEVWAAGVTYLRSREERNYEATGGKHVEPTIYDKVYEAKRPEIFFKSTKERTRGTGESLCLRTDSSWQVPEPELALVLDENGQIFGFTIGNDLSCRDIEGENPLYLPQAKIWKNSCSIGPAIRLAETVEDFYSFQITCRIYRNQEKVFEETASTRDLRRTYEELCSYLVKDNIVFNGTVLLTGTSIVPPENYTLQDGDLIEIEIPGIGTLVNPVKKQAVKLVENNLV</sequence>
<dbReference type="Gene3D" id="3.90.850.10">
    <property type="entry name" value="Fumarylacetoacetase-like, C-terminal domain"/>
    <property type="match status" value="1"/>
</dbReference>
<comment type="caution">
    <text evidence="4">The sequence shown here is derived from an EMBL/GenBank/DDBJ whole genome shotgun (WGS) entry which is preliminary data.</text>
</comment>
<evidence type="ECO:0000256" key="1">
    <source>
        <dbReference type="ARBA" id="ARBA00010211"/>
    </source>
</evidence>
<dbReference type="InterPro" id="IPR036663">
    <property type="entry name" value="Fumarylacetoacetase_C_sf"/>
</dbReference>
<evidence type="ECO:0000259" key="3">
    <source>
        <dbReference type="Pfam" id="PF01557"/>
    </source>
</evidence>
<dbReference type="GO" id="GO:0044281">
    <property type="term" value="P:small molecule metabolic process"/>
    <property type="evidence" value="ECO:0007669"/>
    <property type="project" value="UniProtKB-ARBA"/>
</dbReference>
<evidence type="ECO:0000256" key="2">
    <source>
        <dbReference type="ARBA" id="ARBA00022723"/>
    </source>
</evidence>
<name>A0A561D5V3_9BACI</name>
<protein>
    <submittedName>
        <fullName evidence="4">2-keto-3-deoxy-D-arabinonate dehydratase</fullName>
    </submittedName>
</protein>
<evidence type="ECO:0000313" key="4">
    <source>
        <dbReference type="EMBL" id="TWD98826.1"/>
    </source>
</evidence>
<dbReference type="AlphaFoldDB" id="A0A561D5V3"/>
<dbReference type="GO" id="GO:0003824">
    <property type="term" value="F:catalytic activity"/>
    <property type="evidence" value="ECO:0007669"/>
    <property type="project" value="InterPro"/>
</dbReference>
<organism evidence="4 5">
    <name type="scientific">Neobacillus bataviensis</name>
    <dbReference type="NCBI Taxonomy" id="220685"/>
    <lineage>
        <taxon>Bacteria</taxon>
        <taxon>Bacillati</taxon>
        <taxon>Bacillota</taxon>
        <taxon>Bacilli</taxon>
        <taxon>Bacillales</taxon>
        <taxon>Bacillaceae</taxon>
        <taxon>Neobacillus</taxon>
    </lineage>
</organism>
<proteinExistence type="inferred from homology"/>
<comment type="similarity">
    <text evidence="1">Belongs to the FAH family.</text>
</comment>
<accession>A0A561D5V3</accession>
<dbReference type="GO" id="GO:0046872">
    <property type="term" value="F:metal ion binding"/>
    <property type="evidence" value="ECO:0007669"/>
    <property type="project" value="UniProtKB-KW"/>
</dbReference>
<dbReference type="EMBL" id="VIVN01000008">
    <property type="protein sequence ID" value="TWD98826.1"/>
    <property type="molecule type" value="Genomic_DNA"/>
</dbReference>
<reference evidence="4 5" key="1">
    <citation type="submission" date="2019-06" db="EMBL/GenBank/DDBJ databases">
        <title>Sorghum-associated microbial communities from plants grown in Nebraska, USA.</title>
        <authorList>
            <person name="Schachtman D."/>
        </authorList>
    </citation>
    <scope>NUCLEOTIDE SEQUENCE [LARGE SCALE GENOMIC DNA]</scope>
    <source>
        <strain evidence="4 5">2482</strain>
    </source>
</reference>
<evidence type="ECO:0000313" key="5">
    <source>
        <dbReference type="Proteomes" id="UP000319671"/>
    </source>
</evidence>
<keyword evidence="5" id="KW-1185">Reference proteome</keyword>
<dbReference type="SUPFAM" id="SSF56529">
    <property type="entry name" value="FAH"/>
    <property type="match status" value="1"/>
</dbReference>
<dbReference type="InterPro" id="IPR051121">
    <property type="entry name" value="FAH"/>
</dbReference>
<dbReference type="RefSeq" id="WP_144566274.1">
    <property type="nucleotide sequence ID" value="NZ_VIVN01000008.1"/>
</dbReference>
<dbReference type="Pfam" id="PF01557">
    <property type="entry name" value="FAA_hydrolase"/>
    <property type="match status" value="1"/>
</dbReference>
<dbReference type="PANTHER" id="PTHR42796">
    <property type="entry name" value="FUMARYLACETOACETATE HYDROLASE DOMAIN-CONTAINING PROTEIN 2A-RELATED"/>
    <property type="match status" value="1"/>
</dbReference>